<evidence type="ECO:0000313" key="11">
    <source>
        <dbReference type="Proteomes" id="UP000036867"/>
    </source>
</evidence>
<keyword evidence="4 10" id="KW-0418">Kinase</keyword>
<evidence type="ECO:0000259" key="8">
    <source>
        <dbReference type="Pfam" id="PF07730"/>
    </source>
</evidence>
<evidence type="ECO:0000256" key="2">
    <source>
        <dbReference type="ARBA" id="ARBA00012438"/>
    </source>
</evidence>
<dbReference type="InterPro" id="IPR003594">
    <property type="entry name" value="HATPase_dom"/>
</dbReference>
<keyword evidence="5" id="KW-0902">Two-component regulatory system</keyword>
<dbReference type="Pfam" id="PF07730">
    <property type="entry name" value="HisKA_3"/>
    <property type="match status" value="1"/>
</dbReference>
<evidence type="ECO:0000313" key="10">
    <source>
        <dbReference type="EMBL" id="KOO48046.1"/>
    </source>
</evidence>
<reference evidence="11" key="1">
    <citation type="submission" date="2015-08" db="EMBL/GenBank/DDBJ databases">
        <title>Fjat-10028 dsm 16317.</title>
        <authorList>
            <person name="Liu B."/>
            <person name="Wang J."/>
            <person name="Zhu Y."/>
            <person name="Liu G."/>
            <person name="Chen Q."/>
            <person name="Chen Z."/>
            <person name="Lan J."/>
            <person name="Che J."/>
            <person name="Ge C."/>
            <person name="Shi H."/>
            <person name="Pan Z."/>
            <person name="Liu X."/>
        </authorList>
    </citation>
    <scope>NUCLEOTIDE SEQUENCE [LARGE SCALE GENOMIC DNA]</scope>
    <source>
        <strain evidence="11">DSM 16317</strain>
    </source>
</reference>
<dbReference type="Gene3D" id="3.30.565.10">
    <property type="entry name" value="Histidine kinase-like ATPase, C-terminal domain"/>
    <property type="match status" value="1"/>
</dbReference>
<dbReference type="InterPro" id="IPR050482">
    <property type="entry name" value="Sensor_HK_TwoCompSys"/>
</dbReference>
<dbReference type="Pfam" id="PF02518">
    <property type="entry name" value="HATPase_c"/>
    <property type="match status" value="1"/>
</dbReference>
<dbReference type="CDD" id="cd16917">
    <property type="entry name" value="HATPase_UhpB-NarQ-NarX-like"/>
    <property type="match status" value="1"/>
</dbReference>
<keyword evidence="6" id="KW-0472">Membrane</keyword>
<evidence type="ECO:0000256" key="3">
    <source>
        <dbReference type="ARBA" id="ARBA00022679"/>
    </source>
</evidence>
<dbReference type="SUPFAM" id="SSF55874">
    <property type="entry name" value="ATPase domain of HSP90 chaperone/DNA topoisomerase II/histidine kinase"/>
    <property type="match status" value="1"/>
</dbReference>
<feature type="domain" description="Signal transduction histidine kinase subgroup 3 dimerisation and phosphoacceptor" evidence="8">
    <location>
        <begin position="114"/>
        <end position="180"/>
    </location>
</feature>
<keyword evidence="6" id="KW-1133">Transmembrane helix</keyword>
<feature type="domain" description="Histidine kinase/HSP90-like ATPase" evidence="7">
    <location>
        <begin position="216"/>
        <end position="302"/>
    </location>
</feature>
<feature type="transmembrane region" description="Helical" evidence="6">
    <location>
        <begin position="65"/>
        <end position="87"/>
    </location>
</feature>
<dbReference type="EMBL" id="LILB01000008">
    <property type="protein sequence ID" value="KOO48046.1"/>
    <property type="molecule type" value="Genomic_DNA"/>
</dbReference>
<dbReference type="GO" id="GO:0016020">
    <property type="term" value="C:membrane"/>
    <property type="evidence" value="ECO:0007669"/>
    <property type="project" value="InterPro"/>
</dbReference>
<dbReference type="Gene3D" id="1.20.5.1930">
    <property type="match status" value="1"/>
</dbReference>
<dbReference type="PATRIC" id="fig|263475.3.peg.3016"/>
<evidence type="ECO:0000256" key="5">
    <source>
        <dbReference type="ARBA" id="ARBA00023012"/>
    </source>
</evidence>
<feature type="transmembrane region" description="Helical" evidence="6">
    <location>
        <begin position="37"/>
        <end position="59"/>
    </location>
</feature>
<dbReference type="PANTHER" id="PTHR24421:SF63">
    <property type="entry name" value="SENSOR HISTIDINE KINASE DESK"/>
    <property type="match status" value="1"/>
</dbReference>
<evidence type="ECO:0000259" key="9">
    <source>
        <dbReference type="Pfam" id="PF23540"/>
    </source>
</evidence>
<dbReference type="GO" id="GO:0046983">
    <property type="term" value="F:protein dimerization activity"/>
    <property type="evidence" value="ECO:0007669"/>
    <property type="project" value="InterPro"/>
</dbReference>
<dbReference type="InterPro" id="IPR036890">
    <property type="entry name" value="HATPase_C_sf"/>
</dbReference>
<keyword evidence="11" id="KW-1185">Reference proteome</keyword>
<feature type="transmembrane region" description="Helical" evidence="6">
    <location>
        <begin position="7"/>
        <end position="30"/>
    </location>
</feature>
<evidence type="ECO:0000259" key="7">
    <source>
        <dbReference type="Pfam" id="PF02518"/>
    </source>
</evidence>
<dbReference type="EC" id="2.7.13.3" evidence="2"/>
<proteinExistence type="predicted"/>
<dbReference type="STRING" id="263475.AMD00_20820"/>
<evidence type="ECO:0000256" key="1">
    <source>
        <dbReference type="ARBA" id="ARBA00000085"/>
    </source>
</evidence>
<dbReference type="GO" id="GO:0000155">
    <property type="term" value="F:phosphorelay sensor kinase activity"/>
    <property type="evidence" value="ECO:0007669"/>
    <property type="project" value="InterPro"/>
</dbReference>
<keyword evidence="6" id="KW-0812">Transmembrane</keyword>
<comment type="catalytic activity">
    <reaction evidence="1">
        <text>ATP + protein L-histidine = ADP + protein N-phospho-L-histidine.</text>
        <dbReference type="EC" id="2.7.13.3"/>
    </reaction>
</comment>
<accession>A0A0M0LAH5</accession>
<comment type="caution">
    <text evidence="10">The sequence shown here is derived from an EMBL/GenBank/DDBJ whole genome shotgun (WGS) entry which is preliminary data.</text>
</comment>
<dbReference type="InterPro" id="IPR011712">
    <property type="entry name" value="Sig_transdc_His_kin_sub3_dim/P"/>
</dbReference>
<dbReference type="AlphaFoldDB" id="A0A0M0LAH5"/>
<organism evidence="10 11">
    <name type="scientific">Viridibacillus arvi</name>
    <dbReference type="NCBI Taxonomy" id="263475"/>
    <lineage>
        <taxon>Bacteria</taxon>
        <taxon>Bacillati</taxon>
        <taxon>Bacillota</taxon>
        <taxon>Bacilli</taxon>
        <taxon>Bacillales</taxon>
        <taxon>Caryophanaceae</taxon>
        <taxon>Viridibacillus</taxon>
    </lineage>
</organism>
<dbReference type="InterPro" id="IPR056374">
    <property type="entry name" value="DesK/YvfT_N"/>
</dbReference>
<name>A0A0M0LAH5_9BACL</name>
<dbReference type="PANTHER" id="PTHR24421">
    <property type="entry name" value="NITRATE/NITRITE SENSOR PROTEIN NARX-RELATED"/>
    <property type="match status" value="1"/>
</dbReference>
<keyword evidence="3" id="KW-0808">Transferase</keyword>
<protein>
    <recommendedName>
        <fullName evidence="2">histidine kinase</fullName>
        <ecNumber evidence="2">2.7.13.3</ecNumber>
    </recommendedName>
</protein>
<dbReference type="Pfam" id="PF23540">
    <property type="entry name" value="DesK_N"/>
    <property type="match status" value="1"/>
</dbReference>
<sequence>MWVSFEMIINVAMTLLFGYVYLSLFTAFFIGNIRNTVGFYIMYGLHIAFTIGAIVAGFFIEIDLFLPQIHFIIISVIGTVLLPFNLYNWNRREKLEGQLESAKERISELSIYEERQRIARDLHDTLGQKLSMIGLKSDLAARLVEKDPQAAVMELKDIRQTASIALKEVRELVADMRTVKLHDELVRIQQILDAAEMELTIVGDPNFDKVPTIVENVLSMCLKEAVNNIVKHSDGSKCEITFAQNKNELQIIIADNGVGLSAKKEKSEGNGLNGMRERLEFVNGNLQITEQNGTVLNITVPVVITHQKGSDQHD</sequence>
<gene>
    <name evidence="10" type="ORF">AMD00_20820</name>
</gene>
<feature type="domain" description="DesK/YvfT N-terminal" evidence="9">
    <location>
        <begin position="1"/>
        <end position="85"/>
    </location>
</feature>
<dbReference type="Proteomes" id="UP000036867">
    <property type="component" value="Unassembled WGS sequence"/>
</dbReference>
<evidence type="ECO:0000256" key="4">
    <source>
        <dbReference type="ARBA" id="ARBA00022777"/>
    </source>
</evidence>
<evidence type="ECO:0000256" key="6">
    <source>
        <dbReference type="SAM" id="Phobius"/>
    </source>
</evidence>